<dbReference type="InterPro" id="IPR018679">
    <property type="entry name" value="DUF2161"/>
</dbReference>
<accession>A0ABS4AJB9</accession>
<proteinExistence type="predicted"/>
<feature type="region of interest" description="Disordered" evidence="1">
    <location>
        <begin position="1"/>
        <end position="20"/>
    </location>
</feature>
<keyword evidence="3" id="KW-1185">Reference proteome</keyword>
<dbReference type="Pfam" id="PF09929">
    <property type="entry name" value="DUF2161"/>
    <property type="match status" value="1"/>
</dbReference>
<gene>
    <name evidence="2" type="ORF">J8J14_20320</name>
</gene>
<dbReference type="Proteomes" id="UP000681594">
    <property type="component" value="Unassembled WGS sequence"/>
</dbReference>
<reference evidence="2 3" key="1">
    <citation type="submission" date="2021-03" db="EMBL/GenBank/DDBJ databases">
        <authorList>
            <person name="So Y."/>
        </authorList>
    </citation>
    <scope>NUCLEOTIDE SEQUENCE [LARGE SCALE GENOMIC DNA]</scope>
    <source>
        <strain evidence="2 3">SSH11</strain>
    </source>
</reference>
<evidence type="ECO:0000256" key="1">
    <source>
        <dbReference type="SAM" id="MobiDB-lite"/>
    </source>
</evidence>
<evidence type="ECO:0000313" key="2">
    <source>
        <dbReference type="EMBL" id="MBP0447126.1"/>
    </source>
</evidence>
<evidence type="ECO:0000313" key="3">
    <source>
        <dbReference type="Proteomes" id="UP000681594"/>
    </source>
</evidence>
<evidence type="ECO:0008006" key="4">
    <source>
        <dbReference type="Google" id="ProtNLM"/>
    </source>
</evidence>
<comment type="caution">
    <text evidence="2">The sequence shown here is derived from an EMBL/GenBank/DDBJ whole genome shotgun (WGS) entry which is preliminary data.</text>
</comment>
<name>A0ABS4AJB9_9PROT</name>
<dbReference type="EMBL" id="JAGIZB010000026">
    <property type="protein sequence ID" value="MBP0447126.1"/>
    <property type="molecule type" value="Genomic_DNA"/>
</dbReference>
<organism evidence="2 3">
    <name type="scientific">Pararoseomonas baculiformis</name>
    <dbReference type="NCBI Taxonomy" id="2820812"/>
    <lineage>
        <taxon>Bacteria</taxon>
        <taxon>Pseudomonadati</taxon>
        <taxon>Pseudomonadota</taxon>
        <taxon>Alphaproteobacteria</taxon>
        <taxon>Acetobacterales</taxon>
        <taxon>Acetobacteraceae</taxon>
        <taxon>Pararoseomonas</taxon>
    </lineage>
</organism>
<protein>
    <recommendedName>
        <fullName evidence="4">DUF2161 domain-containing phosphodiesterase</fullName>
    </recommendedName>
</protein>
<sequence length="231" mass="25589">MPAASTRRAGARPQRRPRAPETSLYEAVKAHLEALGYEAKGEVCGCDIVALRPGEPPFLVITELKMSFTLELLLQGVDRLAAADEVWLAIRASRRGRDRDRRVHKLCRLLGFGLLAVDAGGRNVEVLAEPTAYRPRPNPRRRALLLREHRNRKGDPNPGGTARGPIMTAYRQQALTCAEALREGPAPVKQLRAAAPDAARILQRNVYGWFERAERGVYRLTAIGMEALRSA</sequence>